<proteinExistence type="predicted"/>
<dbReference type="AlphaFoldDB" id="A0A3A4R897"/>
<sequence length="543" mass="59780">MSGYFGPPNSAPVISNVISAGSSGNIGIIYDLSDMESDPCSIEIEYYYEGIWRSATAVGVTANVSPGIGLTLEWNSVADLPDINGGFVSLRMRAYDGLMWGDWAVVDNVFVINTYVIFQVSYLNVFDPHINNTGAVVWRGDLYENTIHIASDIYLFNTVTTIQLTDFNYFASSPQINGNGMIIWSASDGADGGHSTGTDTEIYLYNGQTVARLTDNNYDDVTPAINNNDVVVWSGSDGSDFEIFKYNGSSTVQLTNNSTDDIDPQINDSGTVVWVGFDGSDYEIFKYNGSSTVQLTDNSLPDNDGRINNSGDIVWSGFDGSDWEIYLYRNSITTQLTDNSIDDVEPQISDSGTIVWAGGSSSSKDIYYYDGVSIIQVASTLANDSQPQINSTDTIVWSGGDSSIANIYIFDGTTLTSLTNDQYLNITPQINDKSHIVWNRWNGTYWEIMLAYPRIAQSIELLSINRISNFISLTWTMDPPYAPFTLYWSPDFTGWNSVNGSALDNIYVNSDGTKTWVDTGADPDMSGQAPEDIEQRMYKITVP</sequence>
<protein>
    <submittedName>
        <fullName evidence="1">Uncharacterized protein</fullName>
    </submittedName>
</protein>
<comment type="caution">
    <text evidence="1">The sequence shown here is derived from an EMBL/GenBank/DDBJ whole genome shotgun (WGS) entry which is preliminary data.</text>
</comment>
<organism evidence="1 2">
    <name type="scientific">Candidatus Auribacter fodinae</name>
    <dbReference type="NCBI Taxonomy" id="2093366"/>
    <lineage>
        <taxon>Bacteria</taxon>
        <taxon>Pseudomonadati</taxon>
        <taxon>Candidatus Auribacterota</taxon>
        <taxon>Candidatus Auribacteria</taxon>
        <taxon>Candidatus Auribacterales</taxon>
        <taxon>Candidatus Auribacteraceae</taxon>
        <taxon>Candidatus Auribacter</taxon>
    </lineage>
</organism>
<evidence type="ECO:0000313" key="1">
    <source>
        <dbReference type="EMBL" id="RJP57721.1"/>
    </source>
</evidence>
<evidence type="ECO:0000313" key="2">
    <source>
        <dbReference type="Proteomes" id="UP000266426"/>
    </source>
</evidence>
<dbReference type="EMBL" id="QZJZ01000076">
    <property type="protein sequence ID" value="RJP57721.1"/>
    <property type="molecule type" value="Genomic_DNA"/>
</dbReference>
<dbReference type="SUPFAM" id="SSF69304">
    <property type="entry name" value="Tricorn protease N-terminal domain"/>
    <property type="match status" value="1"/>
</dbReference>
<dbReference type="Proteomes" id="UP000266426">
    <property type="component" value="Unassembled WGS sequence"/>
</dbReference>
<gene>
    <name evidence="1" type="ORF">C4541_09680</name>
</gene>
<name>A0A3A4R897_9BACT</name>
<reference evidence="1 2" key="1">
    <citation type="journal article" date="2017" name="ISME J.">
        <title>Energy and carbon metabolisms in a deep terrestrial subsurface fluid microbial community.</title>
        <authorList>
            <person name="Momper L."/>
            <person name="Jungbluth S.P."/>
            <person name="Lee M.D."/>
            <person name="Amend J.P."/>
        </authorList>
    </citation>
    <scope>NUCLEOTIDE SEQUENCE [LARGE SCALE GENOMIC DNA]</scope>
    <source>
        <strain evidence="1">SURF_26</strain>
    </source>
</reference>
<accession>A0A3A4R897</accession>